<evidence type="ECO:0000313" key="2">
    <source>
        <dbReference type="EMBL" id="RSM64634.1"/>
    </source>
</evidence>
<evidence type="ECO:0008006" key="4">
    <source>
        <dbReference type="Google" id="ProtNLM"/>
    </source>
</evidence>
<dbReference type="InterPro" id="IPR036894">
    <property type="entry name" value="YbaB-like_sf"/>
</dbReference>
<dbReference type="Pfam" id="PF02575">
    <property type="entry name" value="YbaB_DNA_bd"/>
    <property type="match status" value="1"/>
</dbReference>
<gene>
    <name evidence="2" type="ORF">DMH04_50865</name>
</gene>
<dbReference type="Gene3D" id="3.30.1310.10">
    <property type="entry name" value="Nucleoid-associated protein YbaB-like domain"/>
    <property type="match status" value="1"/>
</dbReference>
<dbReference type="EMBL" id="QHKI01000094">
    <property type="protein sequence ID" value="RSM64634.1"/>
    <property type="molecule type" value="Genomic_DNA"/>
</dbReference>
<evidence type="ECO:0000256" key="1">
    <source>
        <dbReference type="SAM" id="MobiDB-lite"/>
    </source>
</evidence>
<dbReference type="OrthoDB" id="3684749at2"/>
<protein>
    <recommendedName>
        <fullName evidence="4">YbaB/EbfC DNA-binding family protein</fullName>
    </recommendedName>
</protein>
<organism evidence="2 3">
    <name type="scientific">Kibdelosporangium aridum</name>
    <dbReference type="NCBI Taxonomy" id="2030"/>
    <lineage>
        <taxon>Bacteria</taxon>
        <taxon>Bacillati</taxon>
        <taxon>Actinomycetota</taxon>
        <taxon>Actinomycetes</taxon>
        <taxon>Pseudonocardiales</taxon>
        <taxon>Pseudonocardiaceae</taxon>
        <taxon>Kibdelosporangium</taxon>
    </lineage>
</organism>
<name>A0A428YAL8_KIBAR</name>
<dbReference type="InterPro" id="IPR004401">
    <property type="entry name" value="YbaB/EbfC"/>
</dbReference>
<proteinExistence type="predicted"/>
<evidence type="ECO:0000313" key="3">
    <source>
        <dbReference type="Proteomes" id="UP000287547"/>
    </source>
</evidence>
<comment type="caution">
    <text evidence="2">The sequence shown here is derived from an EMBL/GenBank/DDBJ whole genome shotgun (WGS) entry which is preliminary data.</text>
</comment>
<sequence>MRRGAVVTEPPVDELVQEAELRRRASEDLQRRIASIYAVARDREGLVEATTTASGELKSLRLQPEALHRGVRWLSETIMATAHQAAEFARQRSLNQLALVLGDDAARQLEGAMGIAPARAAGWDVIGDRAPAAPAASTAGSAAGSAPEEDDDDIFSFDPSSLRSDR</sequence>
<dbReference type="AlphaFoldDB" id="A0A428YAL8"/>
<feature type="region of interest" description="Disordered" evidence="1">
    <location>
        <begin position="131"/>
        <end position="166"/>
    </location>
</feature>
<accession>A0A428YAL8</accession>
<dbReference type="Proteomes" id="UP000287547">
    <property type="component" value="Unassembled WGS sequence"/>
</dbReference>
<dbReference type="SUPFAM" id="SSF82607">
    <property type="entry name" value="YbaB-like"/>
    <property type="match status" value="1"/>
</dbReference>
<dbReference type="GO" id="GO:0003677">
    <property type="term" value="F:DNA binding"/>
    <property type="evidence" value="ECO:0007669"/>
    <property type="project" value="InterPro"/>
</dbReference>
<feature type="compositionally biased region" description="Low complexity" evidence="1">
    <location>
        <begin position="131"/>
        <end position="146"/>
    </location>
</feature>
<reference evidence="2 3" key="1">
    <citation type="submission" date="2018-05" db="EMBL/GenBank/DDBJ databases">
        <title>Evolution of GPA BGCs.</title>
        <authorList>
            <person name="Waglechner N."/>
            <person name="Wright G.D."/>
        </authorList>
    </citation>
    <scope>NUCLEOTIDE SEQUENCE [LARGE SCALE GENOMIC DNA]</scope>
    <source>
        <strain evidence="2 3">A82846</strain>
    </source>
</reference>